<proteinExistence type="predicted"/>
<dbReference type="EMBL" id="PKPP01002682">
    <property type="protein sequence ID" value="PWA73753.1"/>
    <property type="molecule type" value="Genomic_DNA"/>
</dbReference>
<dbReference type="AlphaFoldDB" id="A0A2U1NJQ9"/>
<dbReference type="Proteomes" id="UP000245207">
    <property type="component" value="Unassembled WGS sequence"/>
</dbReference>
<dbReference type="STRING" id="35608.A0A2U1NJQ9"/>
<gene>
    <name evidence="1" type="ORF">CTI12_AA258290</name>
</gene>
<evidence type="ECO:0000313" key="2">
    <source>
        <dbReference type="Proteomes" id="UP000245207"/>
    </source>
</evidence>
<comment type="caution">
    <text evidence="1">The sequence shown here is derived from an EMBL/GenBank/DDBJ whole genome shotgun (WGS) entry which is preliminary data.</text>
</comment>
<dbReference type="PANTHER" id="PTHR36810:SF1">
    <property type="entry name" value="OS05G0232200 PROTEIN"/>
    <property type="match status" value="1"/>
</dbReference>
<accession>A0A2U1NJQ9</accession>
<name>A0A2U1NJQ9_ARTAN</name>
<evidence type="ECO:0000313" key="1">
    <source>
        <dbReference type="EMBL" id="PWA73753.1"/>
    </source>
</evidence>
<dbReference type="OrthoDB" id="1939272at2759"/>
<dbReference type="PANTHER" id="PTHR36810">
    <property type="entry name" value="BNACNNG47150D PROTEIN"/>
    <property type="match status" value="1"/>
</dbReference>
<sequence length="122" mass="13837">MGVGVRTMLIIENGTWDDLFPIEGGGLIHMKLQFVLSDEEWNRIRLMRETAMKKKQAEIVAKYNASSLSRHEVSDVLRATSSQDFQRSGSYNEVDYTLASASASSDVIKEEFLQRQSFTVKD</sequence>
<protein>
    <submittedName>
        <fullName evidence="1">Uncharacterized protein</fullName>
    </submittedName>
</protein>
<keyword evidence="2" id="KW-1185">Reference proteome</keyword>
<organism evidence="1 2">
    <name type="scientific">Artemisia annua</name>
    <name type="common">Sweet wormwood</name>
    <dbReference type="NCBI Taxonomy" id="35608"/>
    <lineage>
        <taxon>Eukaryota</taxon>
        <taxon>Viridiplantae</taxon>
        <taxon>Streptophyta</taxon>
        <taxon>Embryophyta</taxon>
        <taxon>Tracheophyta</taxon>
        <taxon>Spermatophyta</taxon>
        <taxon>Magnoliopsida</taxon>
        <taxon>eudicotyledons</taxon>
        <taxon>Gunneridae</taxon>
        <taxon>Pentapetalae</taxon>
        <taxon>asterids</taxon>
        <taxon>campanulids</taxon>
        <taxon>Asterales</taxon>
        <taxon>Asteraceae</taxon>
        <taxon>Asteroideae</taxon>
        <taxon>Anthemideae</taxon>
        <taxon>Artemisiinae</taxon>
        <taxon>Artemisia</taxon>
    </lineage>
</organism>
<reference evidence="1 2" key="1">
    <citation type="journal article" date="2018" name="Mol. Plant">
        <title>The genome of Artemisia annua provides insight into the evolution of Asteraceae family and artemisinin biosynthesis.</title>
        <authorList>
            <person name="Shen Q."/>
            <person name="Zhang L."/>
            <person name="Liao Z."/>
            <person name="Wang S."/>
            <person name="Yan T."/>
            <person name="Shi P."/>
            <person name="Liu M."/>
            <person name="Fu X."/>
            <person name="Pan Q."/>
            <person name="Wang Y."/>
            <person name="Lv Z."/>
            <person name="Lu X."/>
            <person name="Zhang F."/>
            <person name="Jiang W."/>
            <person name="Ma Y."/>
            <person name="Chen M."/>
            <person name="Hao X."/>
            <person name="Li L."/>
            <person name="Tang Y."/>
            <person name="Lv G."/>
            <person name="Zhou Y."/>
            <person name="Sun X."/>
            <person name="Brodelius P.E."/>
            <person name="Rose J.K.C."/>
            <person name="Tang K."/>
        </authorList>
    </citation>
    <scope>NUCLEOTIDE SEQUENCE [LARGE SCALE GENOMIC DNA]</scope>
    <source>
        <strain evidence="2">cv. Huhao1</strain>
        <tissue evidence="1">Leaf</tissue>
    </source>
</reference>